<dbReference type="EMBL" id="LT635767">
    <property type="protein sequence ID" value="SGZ54751.1"/>
    <property type="molecule type" value="Genomic_DNA"/>
</dbReference>
<proteinExistence type="predicted"/>
<dbReference type="Pfam" id="PF21762">
    <property type="entry name" value="DEDDh_C"/>
    <property type="match status" value="1"/>
</dbReference>
<dbReference type="OrthoDB" id="5953249at2759"/>
<dbReference type="SUPFAM" id="SSF53098">
    <property type="entry name" value="Ribonuclease H-like"/>
    <property type="match status" value="1"/>
</dbReference>
<dbReference type="AlphaFoldDB" id="A0A1L0BTR7"/>
<dbReference type="InterPro" id="IPR036397">
    <property type="entry name" value="RNaseH_sf"/>
</dbReference>
<feature type="domain" description="Gfd2/YDR514C-like C-terminal" evidence="1">
    <location>
        <begin position="59"/>
        <end position="225"/>
    </location>
</feature>
<dbReference type="STRING" id="45354.A0A1L0BTR7"/>
<protein>
    <submittedName>
        <fullName evidence="2">CIC11C00000003134</fullName>
    </submittedName>
    <submittedName>
        <fullName evidence="3">CIC11C00000005152</fullName>
    </submittedName>
</protein>
<dbReference type="PANTHER" id="PTHR28083:SF1">
    <property type="entry name" value="GOOD FOR FULL DBP5 ACTIVITY PROTEIN 2"/>
    <property type="match status" value="1"/>
</dbReference>
<dbReference type="GO" id="GO:0005634">
    <property type="term" value="C:nucleus"/>
    <property type="evidence" value="ECO:0007669"/>
    <property type="project" value="TreeGrafter"/>
</dbReference>
<evidence type="ECO:0000313" key="4">
    <source>
        <dbReference type="Proteomes" id="UP000182259"/>
    </source>
</evidence>
<dbReference type="EMBL" id="LT635760">
    <property type="protein sequence ID" value="SGZ54866.1"/>
    <property type="molecule type" value="Genomic_DNA"/>
</dbReference>
<evidence type="ECO:0000313" key="5">
    <source>
        <dbReference type="Proteomes" id="UP000182334"/>
    </source>
</evidence>
<dbReference type="PANTHER" id="PTHR28083">
    <property type="entry name" value="GOOD FOR FULL DBP5 ACTIVITY PROTEIN 2"/>
    <property type="match status" value="1"/>
</dbReference>
<dbReference type="GO" id="GO:0003676">
    <property type="term" value="F:nucleic acid binding"/>
    <property type="evidence" value="ECO:0007669"/>
    <property type="project" value="InterPro"/>
</dbReference>
<organism evidence="2 4">
    <name type="scientific">Sungouiella intermedia</name>
    <dbReference type="NCBI Taxonomy" id="45354"/>
    <lineage>
        <taxon>Eukaryota</taxon>
        <taxon>Fungi</taxon>
        <taxon>Dikarya</taxon>
        <taxon>Ascomycota</taxon>
        <taxon>Saccharomycotina</taxon>
        <taxon>Pichiomycetes</taxon>
        <taxon>Metschnikowiaceae</taxon>
        <taxon>Sungouiella</taxon>
    </lineage>
</organism>
<dbReference type="Proteomes" id="UP000182334">
    <property type="component" value="Chromosome V"/>
</dbReference>
<dbReference type="InterPro" id="IPR040151">
    <property type="entry name" value="Gfd2/YDR514C-like"/>
</dbReference>
<dbReference type="Gene3D" id="3.30.420.10">
    <property type="entry name" value="Ribonuclease H-like superfamily/Ribonuclease H"/>
    <property type="match status" value="1"/>
</dbReference>
<evidence type="ECO:0000313" key="2">
    <source>
        <dbReference type="EMBL" id="SGZ54751.1"/>
    </source>
</evidence>
<evidence type="ECO:0000259" key="1">
    <source>
        <dbReference type="Pfam" id="PF21762"/>
    </source>
</evidence>
<accession>A0A1L0BTR7</accession>
<sequence>MLQLLSRRTLASMPENTKKELVLALDHYFSTTSFQFTSENNVSRLRTWMELVYLRQRPLVAVDVEAWERNPNKITEIGLAVYDPDRQWNLIMPRVRTLHILVKENKNKNNGRYVPNNKLRFNGGTSYEMLTAELKGLLNEILTHYLNNRNGVLVGHNIGGDIKWLASHGVKLVQNIDTVDTEKMHRMSRLSGSSLRGVLRTVGIPHLNLHNAANDAYYTLLAAMSYCDPEQRRVFELDTFMELAVVEGDKKDNAARKKAEKFSDSAKILMGHEAPDALDFIGRELE</sequence>
<name>A0A1L0BTR7_9ASCO</name>
<reference evidence="4 5" key="1">
    <citation type="submission" date="2016-10" db="EMBL/GenBank/DDBJ databases">
        <authorList>
            <person name="de Groot N.N."/>
        </authorList>
    </citation>
    <scope>NUCLEOTIDE SEQUENCE [LARGE SCALE GENOMIC DNA]</scope>
    <source>
        <strain evidence="3 5">CBS 141442</strain>
        <strain evidence="2 4">PYCC 4715</strain>
    </source>
</reference>
<dbReference type="InterPro" id="IPR048519">
    <property type="entry name" value="Gfd2/YDR514C-like_C"/>
</dbReference>
<dbReference type="Proteomes" id="UP000182259">
    <property type="component" value="Chromosome IV"/>
</dbReference>
<gene>
    <name evidence="2" type="ORF">SAMEA4029009_CIC11G00000003134</name>
    <name evidence="3" type="ORF">SAMEA4029010_CIC11G00000005152</name>
</gene>
<keyword evidence="5" id="KW-1185">Reference proteome</keyword>
<dbReference type="InterPro" id="IPR012337">
    <property type="entry name" value="RNaseH-like_sf"/>
</dbReference>
<evidence type="ECO:0000313" key="3">
    <source>
        <dbReference type="EMBL" id="SGZ54866.1"/>
    </source>
</evidence>